<reference evidence="2 3" key="1">
    <citation type="submission" date="2023-07" db="EMBL/GenBank/DDBJ databases">
        <title>Sequencing the genomes of 1000 actinobacteria strains.</title>
        <authorList>
            <person name="Klenk H.-P."/>
        </authorList>
    </citation>
    <scope>NUCLEOTIDE SEQUENCE [LARGE SCALE GENOMIC DNA]</scope>
    <source>
        <strain evidence="2 3">DSM 15539</strain>
    </source>
</reference>
<name>A0ABU1T3A8_9ACTO</name>
<comment type="caution">
    <text evidence="2">The sequence shown here is derived from an EMBL/GenBank/DDBJ whole genome shotgun (WGS) entry which is preliminary data.</text>
</comment>
<evidence type="ECO:0000313" key="2">
    <source>
        <dbReference type="EMBL" id="MDR6939793.1"/>
    </source>
</evidence>
<sequence length="191" mass="22143">MPENYLNLSVTRTDIDGDLVRAKYPPEVAQRMLEKYNEIAFDVDDGNERYASYYRTELVVVKNPKKADLAVRHTPEAQAGLAIAKQLIDPREKYIYTYKRACEAINKRAKRDGIIFRYRGAAKEKFTTHDFNLFVSQYDMKNNEQYAFNRAVGQEHPSYTYSQQAIDFVVDSLRRDADVLDRLKAAAGKRK</sequence>
<keyword evidence="3" id="KW-1185">Reference proteome</keyword>
<proteinExistence type="predicted"/>
<dbReference type="Proteomes" id="UP001266099">
    <property type="component" value="Unassembled WGS sequence"/>
</dbReference>
<accession>A0ABU1T3A8</accession>
<dbReference type="InterPro" id="IPR049530">
    <property type="entry name" value="EC042_2821"/>
</dbReference>
<dbReference type="Pfam" id="PF18740">
    <property type="entry name" value="EC042_2821"/>
    <property type="match status" value="1"/>
</dbReference>
<dbReference type="EMBL" id="JAVDUJ010000001">
    <property type="protein sequence ID" value="MDR6939793.1"/>
    <property type="molecule type" value="Genomic_DNA"/>
</dbReference>
<protein>
    <recommendedName>
        <fullName evidence="1">EC042-2821-like Restriction Endonuclease-like domain-containing protein</fullName>
    </recommendedName>
</protein>
<evidence type="ECO:0000259" key="1">
    <source>
        <dbReference type="Pfam" id="PF18740"/>
    </source>
</evidence>
<evidence type="ECO:0000313" key="3">
    <source>
        <dbReference type="Proteomes" id="UP001266099"/>
    </source>
</evidence>
<feature type="domain" description="EC042-2821-like Restriction Endonuclease-like" evidence="1">
    <location>
        <begin position="89"/>
        <end position="183"/>
    </location>
</feature>
<gene>
    <name evidence="2" type="ORF">J2S36_001336</name>
</gene>
<dbReference type="RefSeq" id="WP_309956754.1">
    <property type="nucleotide sequence ID" value="NZ_JAVDUJ010000001.1"/>
</dbReference>
<organism evidence="2 3">
    <name type="scientific">Arcanobacterium hippocoleae</name>
    <dbReference type="NCBI Taxonomy" id="149017"/>
    <lineage>
        <taxon>Bacteria</taxon>
        <taxon>Bacillati</taxon>
        <taxon>Actinomycetota</taxon>
        <taxon>Actinomycetes</taxon>
        <taxon>Actinomycetales</taxon>
        <taxon>Actinomycetaceae</taxon>
        <taxon>Arcanobacterium</taxon>
    </lineage>
</organism>